<reference evidence="2" key="1">
    <citation type="journal article" date="2019" name="Int. J. Syst. Evol. Microbiol.">
        <title>The Global Catalogue of Microorganisms (GCM) 10K type strain sequencing project: providing services to taxonomists for standard genome sequencing and annotation.</title>
        <authorList>
            <consortium name="The Broad Institute Genomics Platform"/>
            <consortium name="The Broad Institute Genome Sequencing Center for Infectious Disease"/>
            <person name="Wu L."/>
            <person name="Ma J."/>
        </authorList>
    </citation>
    <scope>NUCLEOTIDE SEQUENCE [LARGE SCALE GENOMIC DNA]</scope>
    <source>
        <strain evidence="2">CCUG 58728</strain>
    </source>
</reference>
<name>A0ABV8D201_9STRE</name>
<accession>A0ABV8D201</accession>
<evidence type="ECO:0008006" key="3">
    <source>
        <dbReference type="Google" id="ProtNLM"/>
    </source>
</evidence>
<dbReference type="EMBL" id="JBHSAC010000047">
    <property type="protein sequence ID" value="MFC3932212.1"/>
    <property type="molecule type" value="Genomic_DNA"/>
</dbReference>
<evidence type="ECO:0000313" key="2">
    <source>
        <dbReference type="Proteomes" id="UP001595901"/>
    </source>
</evidence>
<dbReference type="Proteomes" id="UP001595901">
    <property type="component" value="Unassembled WGS sequence"/>
</dbReference>
<keyword evidence="2" id="KW-1185">Reference proteome</keyword>
<gene>
    <name evidence="1" type="ORF">ACFOSE_05430</name>
</gene>
<comment type="caution">
    <text evidence="1">The sequence shown here is derived from an EMBL/GenBank/DDBJ whole genome shotgun (WGS) entry which is preliminary data.</text>
</comment>
<dbReference type="RefSeq" id="WP_380431395.1">
    <property type="nucleotide sequence ID" value="NZ_JBHSAC010000047.1"/>
</dbReference>
<organism evidence="1 2">
    <name type="scientific">Streptococcus dentapri</name>
    <dbReference type="NCBI Taxonomy" id="573564"/>
    <lineage>
        <taxon>Bacteria</taxon>
        <taxon>Bacillati</taxon>
        <taxon>Bacillota</taxon>
        <taxon>Bacilli</taxon>
        <taxon>Lactobacillales</taxon>
        <taxon>Streptococcaceae</taxon>
        <taxon>Streptococcus</taxon>
    </lineage>
</organism>
<proteinExistence type="predicted"/>
<sequence>MSDSALKEKIYANNTKKKQYEKVCNAILENGLASQNDLSDANNLIDKCKDYIEKIDGNDGYGYLSKFRDKLDTQKKTIKKYRDFVRDSNKAFVTMYKDLTDEISSLESAIESDRSSYNKGKSFGDQIHWWNL</sequence>
<protein>
    <recommendedName>
        <fullName evidence="3">DUF5082 domain-containing protein</fullName>
    </recommendedName>
</protein>
<evidence type="ECO:0000313" key="1">
    <source>
        <dbReference type="EMBL" id="MFC3932212.1"/>
    </source>
</evidence>